<feature type="compositionally biased region" description="Low complexity" evidence="1">
    <location>
        <begin position="121"/>
        <end position="146"/>
    </location>
</feature>
<evidence type="ECO:0000256" key="1">
    <source>
        <dbReference type="SAM" id="MobiDB-lite"/>
    </source>
</evidence>
<dbReference type="AlphaFoldDB" id="A0A2Z5J7J7"/>
<name>A0A2Z5J7J7_STRAR</name>
<proteinExistence type="predicted"/>
<evidence type="ECO:0000313" key="3">
    <source>
        <dbReference type="Proteomes" id="UP000252698"/>
    </source>
</evidence>
<organism evidence="2 3">
    <name type="scientific">Streptomyces atratus</name>
    <dbReference type="NCBI Taxonomy" id="1893"/>
    <lineage>
        <taxon>Bacteria</taxon>
        <taxon>Bacillati</taxon>
        <taxon>Actinomycetota</taxon>
        <taxon>Actinomycetes</taxon>
        <taxon>Kitasatosporales</taxon>
        <taxon>Streptomycetaceae</taxon>
        <taxon>Streptomyces</taxon>
    </lineage>
</organism>
<reference evidence="2 3" key="1">
    <citation type="journal article" date="2018" name="Front. Microbiol.">
        <title>Genome Sequencing of Streptomyces atratus SCSIOZH16 and Activation Production of Nocardamine via Metabolic Engineering.</title>
        <authorList>
            <person name="Li Y."/>
            <person name="Zhang C."/>
            <person name="Liu C."/>
            <person name="Ju J."/>
            <person name="Ma J."/>
        </authorList>
    </citation>
    <scope>NUCLEOTIDE SEQUENCE [LARGE SCALE GENOMIC DNA]</scope>
    <source>
        <strain evidence="2 3">SCSIO_ZH16</strain>
    </source>
</reference>
<accession>A0A2Z5J7J7</accession>
<protein>
    <submittedName>
        <fullName evidence="2">Uncharacterized protein</fullName>
    </submittedName>
</protein>
<dbReference type="Proteomes" id="UP000252698">
    <property type="component" value="Chromosome"/>
</dbReference>
<gene>
    <name evidence="2" type="ORF">C5746_04175</name>
</gene>
<dbReference type="KEGG" id="sata:C5746_04175"/>
<dbReference type="EMBL" id="CP027306">
    <property type="protein sequence ID" value="AXE76282.1"/>
    <property type="molecule type" value="Genomic_DNA"/>
</dbReference>
<sequence>MRDLAAELLCRRNDGDPAAGSSPARQVGATLAARADGTVLGNVRGGRAKRAIHGPDLEVVSMGTPRPPGLEPRAAPLIFQARDHATPFFGADRFLGFHVIVCDALAAFINACTRSCSPAGTTRSAPARAPSPRRTPRSPSQSRSSPYDAAVRADR</sequence>
<feature type="region of interest" description="Disordered" evidence="1">
    <location>
        <begin position="117"/>
        <end position="155"/>
    </location>
</feature>
<evidence type="ECO:0000313" key="2">
    <source>
        <dbReference type="EMBL" id="AXE76282.1"/>
    </source>
</evidence>